<dbReference type="RefSeq" id="WP_079733439.1">
    <property type="nucleotide sequence ID" value="NZ_LT670848.1"/>
</dbReference>
<dbReference type="Proteomes" id="UP000190235">
    <property type="component" value="Chromosome I"/>
</dbReference>
<dbReference type="STRING" id="143223.SAMN05878281_0038"/>
<reference evidence="3" key="1">
    <citation type="submission" date="2016-11" db="EMBL/GenBank/DDBJ databases">
        <authorList>
            <person name="Varghese N."/>
            <person name="Submissions S."/>
        </authorList>
    </citation>
    <scope>NUCLEOTIDE SEQUENCE [LARGE SCALE GENOMIC DNA]</scope>
    <source>
        <strain evidence="3">ACAM 48</strain>
    </source>
</reference>
<feature type="chain" id="PRO_5013246502" evidence="1">
    <location>
        <begin position="24"/>
        <end position="552"/>
    </location>
</feature>
<dbReference type="GO" id="GO:0005975">
    <property type="term" value="P:carbohydrate metabolic process"/>
    <property type="evidence" value="ECO:0007669"/>
    <property type="project" value="UniProtKB-ARBA"/>
</dbReference>
<dbReference type="PROSITE" id="PS51257">
    <property type="entry name" value="PROKAR_LIPOPROTEIN"/>
    <property type="match status" value="1"/>
</dbReference>
<evidence type="ECO:0000256" key="1">
    <source>
        <dbReference type="SAM" id="SignalP"/>
    </source>
</evidence>
<evidence type="ECO:0000313" key="3">
    <source>
        <dbReference type="Proteomes" id="UP000190235"/>
    </source>
</evidence>
<protein>
    <submittedName>
        <fullName evidence="2">Uncharacterized protein</fullName>
    </submittedName>
</protein>
<feature type="signal peptide" evidence="1">
    <location>
        <begin position="1"/>
        <end position="23"/>
    </location>
</feature>
<dbReference type="GO" id="GO:0004553">
    <property type="term" value="F:hydrolase activity, hydrolyzing O-glycosyl compounds"/>
    <property type="evidence" value="ECO:0007669"/>
    <property type="project" value="UniProtKB-ARBA"/>
</dbReference>
<evidence type="ECO:0000313" key="2">
    <source>
        <dbReference type="EMBL" id="SHM25142.1"/>
    </source>
</evidence>
<organism evidence="2 3">
    <name type="scientific">Salegentibacter salegens</name>
    <dbReference type="NCBI Taxonomy" id="143223"/>
    <lineage>
        <taxon>Bacteria</taxon>
        <taxon>Pseudomonadati</taxon>
        <taxon>Bacteroidota</taxon>
        <taxon>Flavobacteriia</taxon>
        <taxon>Flavobacteriales</taxon>
        <taxon>Flavobacteriaceae</taxon>
        <taxon>Salegentibacter</taxon>
    </lineage>
</organism>
<dbReference type="AlphaFoldDB" id="A0A1M7H970"/>
<dbReference type="InterPro" id="IPR013320">
    <property type="entry name" value="ConA-like_dom_sf"/>
</dbReference>
<proteinExistence type="predicted"/>
<dbReference type="Gene3D" id="2.60.120.200">
    <property type="match status" value="1"/>
</dbReference>
<gene>
    <name evidence="2" type="ORF">SAMN05878281_0038</name>
</gene>
<dbReference type="OrthoDB" id="972683at2"/>
<dbReference type="SUPFAM" id="SSF49899">
    <property type="entry name" value="Concanavalin A-like lectins/glucanases"/>
    <property type="match status" value="1"/>
</dbReference>
<accession>A0A1M7H970</accession>
<keyword evidence="3" id="KW-1185">Reference proteome</keyword>
<keyword evidence="1" id="KW-0732">Signal</keyword>
<sequence>MKNFKIYLAYVALLAMVMTSCSKEDNPDSPDGPAGDEMATLGFTALLEDFDRAMASKQANPGNEGDDAIPACSDAQPAMVRVALQDSDGNWVLDRDGEEDFIEIPVVPGEVGDTNWITDEGSNDELELLAGTYSLEYFDVVDTDGNPIYIAPRENDDYGPAEYQNFVSDALPIEDIVLQNGVKKYIDVEVLCYDEHYVQEYGYLFFDFTEVDIVYLCLFGNYCDEDGRHTPAEFQFSVWNYNENTIPDTSDDNLLYRDVNETGDYENGDAYARPLCVALPARGEEDENVYYGELSMQNEEGEWEVIRLGAFSQDDVETLDLSEVPEGYDSGSNYYHFREGECSNQDDSDPCLFSEYVTVENDFETGNFIDSMNFEDDTDYDVFDPSNPYGSYLITDTPSDLYGPFTSHTDDDGMMLVLDGSPEGYSDRAYYTVRTPELCAGATYFVTMRLRDLSQPDVNNARLSINYQSEDDPNGVVLTQFTITDLDGGSDPQGWKEVGFIMEAKSDGQMIMRVRDVEDANSGNDFAMDDITLSNNPTILSGLTADNINPSN</sequence>
<dbReference type="EMBL" id="LT670848">
    <property type="protein sequence ID" value="SHM25142.1"/>
    <property type="molecule type" value="Genomic_DNA"/>
</dbReference>
<name>A0A1M7H970_9FLAO</name>